<dbReference type="PROSITE" id="PS50943">
    <property type="entry name" value="HTH_CROC1"/>
    <property type="match status" value="1"/>
</dbReference>
<dbReference type="Gene3D" id="1.10.260.40">
    <property type="entry name" value="lambda repressor-like DNA-binding domains"/>
    <property type="match status" value="1"/>
</dbReference>
<dbReference type="Proteomes" id="UP001500804">
    <property type="component" value="Unassembled WGS sequence"/>
</dbReference>
<proteinExistence type="predicted"/>
<accession>A0ABP9NGU5</accession>
<dbReference type="SUPFAM" id="SSF47413">
    <property type="entry name" value="lambda repressor-like DNA-binding domains"/>
    <property type="match status" value="1"/>
</dbReference>
<evidence type="ECO:0000259" key="1">
    <source>
        <dbReference type="PROSITE" id="PS50943"/>
    </source>
</evidence>
<gene>
    <name evidence="2" type="ORF">GCM10023320_24200</name>
</gene>
<keyword evidence="3" id="KW-1185">Reference proteome</keyword>
<reference evidence="3" key="1">
    <citation type="journal article" date="2019" name="Int. J. Syst. Evol. Microbiol.">
        <title>The Global Catalogue of Microorganisms (GCM) 10K type strain sequencing project: providing services to taxonomists for standard genome sequencing and annotation.</title>
        <authorList>
            <consortium name="The Broad Institute Genomics Platform"/>
            <consortium name="The Broad Institute Genome Sequencing Center for Infectious Disease"/>
            <person name="Wu L."/>
            <person name="Ma J."/>
        </authorList>
    </citation>
    <scope>NUCLEOTIDE SEQUENCE [LARGE SCALE GENOMIC DNA]</scope>
    <source>
        <strain evidence="3">JCM 18302</strain>
    </source>
</reference>
<protein>
    <recommendedName>
        <fullName evidence="1">HTH cro/C1-type domain-containing protein</fullName>
    </recommendedName>
</protein>
<evidence type="ECO:0000313" key="2">
    <source>
        <dbReference type="EMBL" id="GAA5119047.1"/>
    </source>
</evidence>
<evidence type="ECO:0000313" key="3">
    <source>
        <dbReference type="Proteomes" id="UP001500804"/>
    </source>
</evidence>
<comment type="caution">
    <text evidence="2">The sequence shown here is derived from an EMBL/GenBank/DDBJ whole genome shotgun (WGS) entry which is preliminary data.</text>
</comment>
<dbReference type="CDD" id="cd00093">
    <property type="entry name" value="HTH_XRE"/>
    <property type="match status" value="1"/>
</dbReference>
<name>A0ABP9NGU5_9PSEU</name>
<feature type="domain" description="HTH cro/C1-type" evidence="1">
    <location>
        <begin position="1"/>
        <end position="41"/>
    </location>
</feature>
<sequence>MAEALRVDRSTVARWESGVCEPQAWIRPKLARVLGVPLEGLAKILTDRTDSTDSTDRTANSMLHMRAGRADPAAARALADHVVALARRYDYEPSASLVAEAGQAHAAVSFLLGQGASELTIVELHRTATASASLLSQLVWDASGRWDGAAALHYCDAAIEHATACGDRVAMAHAELRKAYVALYGLAEHRDPRLGLAGAQAAAHQSQTISQALHGLAQLHVAEAFAMLGEYRQCELALSAADTAFGRMQPDDAAGGVFSPAQFGRLAGSCYLFLGHPERAEALLAGTVALLIDRQKTRSLVLGNLALSFIRQRELDAAADSLHRAIDLLEHTRGGGGMTVVFGAARELYPFRNETIVQDIHDRLLGLMARG</sequence>
<dbReference type="InterPro" id="IPR001387">
    <property type="entry name" value="Cro/C1-type_HTH"/>
</dbReference>
<organism evidence="2 3">
    <name type="scientific">Pseudonocardia adelaidensis</name>
    <dbReference type="NCBI Taxonomy" id="648754"/>
    <lineage>
        <taxon>Bacteria</taxon>
        <taxon>Bacillati</taxon>
        <taxon>Actinomycetota</taxon>
        <taxon>Actinomycetes</taxon>
        <taxon>Pseudonocardiales</taxon>
        <taxon>Pseudonocardiaceae</taxon>
        <taxon>Pseudonocardia</taxon>
    </lineage>
</organism>
<dbReference type="InterPro" id="IPR010982">
    <property type="entry name" value="Lambda_DNA-bd_dom_sf"/>
</dbReference>
<dbReference type="EMBL" id="BAABJO010000007">
    <property type="protein sequence ID" value="GAA5119047.1"/>
    <property type="molecule type" value="Genomic_DNA"/>
</dbReference>